<reference evidence="1 2" key="1">
    <citation type="journal article" date="2013" name="Clin. Infect. Dis.">
        <title>First isolation of Mimivirus in a patient with pneumonia.</title>
        <authorList>
            <person name="Saadi H."/>
            <person name="Pagnier I."/>
            <person name="Colson P."/>
            <person name="Cherif J.K."/>
            <person name="Beji M."/>
            <person name="Boughalmi M."/>
            <person name="Azza S."/>
            <person name="Armstrong N."/>
            <person name="Robert C."/>
            <person name="Fournous G."/>
            <person name="La Scola B."/>
            <person name="Raoult D."/>
        </authorList>
    </citation>
    <scope>NUCLEOTIDE SEQUENCE [LARGE SCALE GENOMIC DNA]</scope>
    <source>
        <strain evidence="1">LBA111</strain>
    </source>
</reference>
<gene>
    <name evidence="1" type="ORF">LBA_00836</name>
</gene>
<dbReference type="InterPro" id="IPR029071">
    <property type="entry name" value="Ubiquitin-like_domsf"/>
</dbReference>
<dbReference type="Proteomes" id="UP000236749">
    <property type="component" value="Segment"/>
</dbReference>
<organism evidence="1 2">
    <name type="scientific">Megavirus lba</name>
    <dbReference type="NCBI Taxonomy" id="1235314"/>
    <lineage>
        <taxon>Viruses</taxon>
        <taxon>Varidnaviria</taxon>
        <taxon>Bamfordvirae</taxon>
        <taxon>Nucleocytoviricota</taxon>
        <taxon>Megaviricetes</taxon>
        <taxon>Imitervirales</taxon>
        <taxon>Mimiviridae</taxon>
        <taxon>Megamimivirinae</taxon>
        <taxon>Megavirus</taxon>
        <taxon>Megavirus chilense</taxon>
    </lineage>
</organism>
<accession>L7Y4Q9</accession>
<dbReference type="SUPFAM" id="SSF54236">
    <property type="entry name" value="Ubiquitin-like"/>
    <property type="match status" value="1"/>
</dbReference>
<name>L7Y4Q9_9VIRU</name>
<sequence length="86" mass="10235">MINMERGVDVIIVTKAKQVDFYFDNKTRVHELKQKIMSLSWIYPHEQKLGVVSDNRHPFIISPYFNNITIEEAGIRRGDRIYVVRR</sequence>
<evidence type="ECO:0008006" key="3">
    <source>
        <dbReference type="Google" id="ProtNLM"/>
    </source>
</evidence>
<dbReference type="Gene3D" id="3.10.20.90">
    <property type="entry name" value="Phosphatidylinositol 3-kinase Catalytic Subunit, Chain A, domain 1"/>
    <property type="match status" value="1"/>
</dbReference>
<evidence type="ECO:0000313" key="1">
    <source>
        <dbReference type="EMBL" id="AGD92754.1"/>
    </source>
</evidence>
<dbReference type="EMBL" id="JX885207">
    <property type="protein sequence ID" value="AGD92754.1"/>
    <property type="molecule type" value="Genomic_DNA"/>
</dbReference>
<evidence type="ECO:0000313" key="2">
    <source>
        <dbReference type="Proteomes" id="UP000236749"/>
    </source>
</evidence>
<protein>
    <recommendedName>
        <fullName evidence="3">Ubiquitin-like domain-containing protein</fullName>
    </recommendedName>
</protein>
<proteinExistence type="predicted"/>